<keyword evidence="9" id="KW-0227">DNA damage</keyword>
<organism evidence="23 24">
    <name type="scientific">Amygdalobacter indicium</name>
    <dbReference type="NCBI Taxonomy" id="3029272"/>
    <lineage>
        <taxon>Bacteria</taxon>
        <taxon>Bacillati</taxon>
        <taxon>Bacillota</taxon>
        <taxon>Clostridia</taxon>
        <taxon>Eubacteriales</taxon>
        <taxon>Oscillospiraceae</taxon>
        <taxon>Amygdalobacter</taxon>
    </lineage>
</organism>
<keyword evidence="16" id="KW-0511">Multifunctional enzyme</keyword>
<dbReference type="InterPro" id="IPR035937">
    <property type="entry name" value="FPG_N"/>
</dbReference>
<dbReference type="SUPFAM" id="SSF57716">
    <property type="entry name" value="Glucocorticoid receptor-like (DNA-binding domain)"/>
    <property type="match status" value="1"/>
</dbReference>
<name>A0ABY8C958_9FIRM</name>
<evidence type="ECO:0000256" key="8">
    <source>
        <dbReference type="ARBA" id="ARBA00022723"/>
    </source>
</evidence>
<keyword evidence="12" id="KW-0862">Zinc</keyword>
<evidence type="ECO:0000256" key="18">
    <source>
        <dbReference type="ARBA" id="ARBA00030638"/>
    </source>
</evidence>
<dbReference type="PROSITE" id="PS51068">
    <property type="entry name" value="FPG_CAT"/>
    <property type="match status" value="1"/>
</dbReference>
<dbReference type="PANTHER" id="PTHR22993:SF9">
    <property type="entry name" value="FORMAMIDOPYRIMIDINE-DNA GLYCOSYLASE"/>
    <property type="match status" value="1"/>
</dbReference>
<dbReference type="SMART" id="SM00898">
    <property type="entry name" value="Fapy_DNA_glyco"/>
    <property type="match status" value="1"/>
</dbReference>
<dbReference type="InterPro" id="IPR010663">
    <property type="entry name" value="Znf_FPG/IleRS"/>
</dbReference>
<dbReference type="InterPro" id="IPR010979">
    <property type="entry name" value="Ribosomal_uS13-like_H2TH"/>
</dbReference>
<keyword evidence="11 23" id="KW-0378">Hydrolase</keyword>
<evidence type="ECO:0000256" key="4">
    <source>
        <dbReference type="ARBA" id="ARBA00011245"/>
    </source>
</evidence>
<keyword evidence="10 20" id="KW-0863">Zinc-finger</keyword>
<evidence type="ECO:0000256" key="16">
    <source>
        <dbReference type="ARBA" id="ARBA00023268"/>
    </source>
</evidence>
<dbReference type="Proteomes" id="UP001220478">
    <property type="component" value="Chromosome"/>
</dbReference>
<dbReference type="RefSeq" id="WP_315571486.1">
    <property type="nucleotide sequence ID" value="NZ_CP118868.1"/>
</dbReference>
<evidence type="ECO:0000256" key="20">
    <source>
        <dbReference type="PROSITE-ProRule" id="PRU00391"/>
    </source>
</evidence>
<dbReference type="PROSITE" id="PS01242">
    <property type="entry name" value="ZF_FPG_1"/>
    <property type="match status" value="1"/>
</dbReference>
<dbReference type="Pfam" id="PF06827">
    <property type="entry name" value="zf-FPG_IleRS"/>
    <property type="match status" value="1"/>
</dbReference>
<evidence type="ECO:0000313" key="24">
    <source>
        <dbReference type="Proteomes" id="UP001220478"/>
    </source>
</evidence>
<gene>
    <name evidence="23" type="primary">mutM</name>
    <name evidence="23" type="ORF">PYS61_05530</name>
</gene>
<evidence type="ECO:0000256" key="13">
    <source>
        <dbReference type="ARBA" id="ARBA00023125"/>
    </source>
</evidence>
<keyword evidence="24" id="KW-1185">Reference proteome</keyword>
<keyword evidence="8" id="KW-0479">Metal-binding</keyword>
<evidence type="ECO:0000256" key="17">
    <source>
        <dbReference type="ARBA" id="ARBA00023295"/>
    </source>
</evidence>
<dbReference type="SMART" id="SM01232">
    <property type="entry name" value="H2TH"/>
    <property type="match status" value="1"/>
</dbReference>
<evidence type="ECO:0000259" key="21">
    <source>
        <dbReference type="PROSITE" id="PS51066"/>
    </source>
</evidence>
<dbReference type="Gene3D" id="3.20.190.10">
    <property type="entry name" value="MutM-like, N-terminal"/>
    <property type="match status" value="1"/>
</dbReference>
<comment type="catalytic activity">
    <reaction evidence="1">
        <text>Hydrolysis of DNA containing ring-opened 7-methylguanine residues, releasing 2,6-diamino-4-hydroxy-5-(N-methyl)formamidopyrimidine.</text>
        <dbReference type="EC" id="3.2.2.23"/>
    </reaction>
</comment>
<evidence type="ECO:0000256" key="1">
    <source>
        <dbReference type="ARBA" id="ARBA00001668"/>
    </source>
</evidence>
<proteinExistence type="inferred from homology"/>
<comment type="similarity">
    <text evidence="3">Belongs to the FPG family.</text>
</comment>
<dbReference type="GO" id="GO:0140078">
    <property type="term" value="F:class I DNA-(apurinic or apyrimidinic site) endonuclease activity"/>
    <property type="evidence" value="ECO:0007669"/>
    <property type="project" value="UniProtKB-EC"/>
</dbReference>
<keyword evidence="17 23" id="KW-0326">Glycosidase</keyword>
<dbReference type="Pfam" id="PF01149">
    <property type="entry name" value="Fapy_DNA_glyco"/>
    <property type="match status" value="1"/>
</dbReference>
<comment type="subunit">
    <text evidence="4">Monomer.</text>
</comment>
<evidence type="ECO:0000256" key="10">
    <source>
        <dbReference type="ARBA" id="ARBA00022771"/>
    </source>
</evidence>
<dbReference type="PROSITE" id="PS51066">
    <property type="entry name" value="ZF_FPG_2"/>
    <property type="match status" value="1"/>
</dbReference>
<evidence type="ECO:0000256" key="6">
    <source>
        <dbReference type="ARBA" id="ARBA00012720"/>
    </source>
</evidence>
<dbReference type="EC" id="3.2.2.23" evidence="5"/>
<feature type="domain" description="FPG-type" evidence="21">
    <location>
        <begin position="258"/>
        <end position="292"/>
    </location>
</feature>
<dbReference type="CDD" id="cd08966">
    <property type="entry name" value="EcFpg-like_N"/>
    <property type="match status" value="1"/>
</dbReference>
<dbReference type="InterPro" id="IPR020629">
    <property type="entry name" value="FPG_Glyclase"/>
</dbReference>
<evidence type="ECO:0000256" key="12">
    <source>
        <dbReference type="ARBA" id="ARBA00022833"/>
    </source>
</evidence>
<sequence length="300" mass="34512">MPELPEVETIRQGLNQQLSNSHLCSIVRLDNYCWHDETSNFSLAADYKLSEFERQGKYLFAHLKSDTSAEDITLIFHLRMTGKLIITSTVTNLPKHSHFYFELKKDHKILYLYFNDVRRFGYVKLLPRQNLSFDQSLKKLGFDALTHKLTLNEKALTEKEAENAFIQGCRRHLHKNIKSALLDQSIIAGLGNIYADELLFSARIHPANLCCDLSEKNLQILYRSILPLLNKAISNHGTSFSDYVDSRGIKGNFQNYLQVYQRTSLPCYSCKTPIKKCKIAGRSTHFCPKCQIYYGSNTLT</sequence>
<dbReference type="EMBL" id="CP118868">
    <property type="protein sequence ID" value="WEG35390.1"/>
    <property type="molecule type" value="Genomic_DNA"/>
</dbReference>
<evidence type="ECO:0000256" key="2">
    <source>
        <dbReference type="ARBA" id="ARBA00001947"/>
    </source>
</evidence>
<dbReference type="InterPro" id="IPR015887">
    <property type="entry name" value="DNA_glyclase_Znf_dom_DNA_BS"/>
</dbReference>
<evidence type="ECO:0000256" key="9">
    <source>
        <dbReference type="ARBA" id="ARBA00022763"/>
    </source>
</evidence>
<evidence type="ECO:0000256" key="14">
    <source>
        <dbReference type="ARBA" id="ARBA00023204"/>
    </source>
</evidence>
<dbReference type="InterPro" id="IPR012319">
    <property type="entry name" value="FPG_cat"/>
</dbReference>
<dbReference type="SUPFAM" id="SSF81624">
    <property type="entry name" value="N-terminal domain of MutM-like DNA repair proteins"/>
    <property type="match status" value="1"/>
</dbReference>
<dbReference type="NCBIfam" id="NF002211">
    <property type="entry name" value="PRK01103.1"/>
    <property type="match status" value="1"/>
</dbReference>
<evidence type="ECO:0000256" key="19">
    <source>
        <dbReference type="ARBA" id="ARBA00044632"/>
    </source>
</evidence>
<dbReference type="GO" id="GO:0008534">
    <property type="term" value="F:oxidized purine nucleobase lesion DNA N-glycosylase activity"/>
    <property type="evidence" value="ECO:0007669"/>
    <property type="project" value="UniProtKB-EC"/>
</dbReference>
<comment type="cofactor">
    <cofactor evidence="2">
        <name>Zn(2+)</name>
        <dbReference type="ChEBI" id="CHEBI:29105"/>
    </cofactor>
</comment>
<feature type="domain" description="Formamidopyrimidine-DNA glycosylase catalytic" evidence="22">
    <location>
        <begin position="2"/>
        <end position="121"/>
    </location>
</feature>
<dbReference type="InterPro" id="IPR015886">
    <property type="entry name" value="H2TH_FPG"/>
</dbReference>
<dbReference type="Pfam" id="PF06831">
    <property type="entry name" value="H2TH"/>
    <property type="match status" value="1"/>
</dbReference>
<evidence type="ECO:0000259" key="22">
    <source>
        <dbReference type="PROSITE" id="PS51068"/>
    </source>
</evidence>
<dbReference type="SUPFAM" id="SSF46946">
    <property type="entry name" value="S13-like H2TH domain"/>
    <property type="match status" value="1"/>
</dbReference>
<dbReference type="NCBIfam" id="TIGR00577">
    <property type="entry name" value="fpg"/>
    <property type="match status" value="1"/>
</dbReference>
<protein>
    <recommendedName>
        <fullName evidence="7">Formamidopyrimidine-DNA glycosylase</fullName>
        <ecNumber evidence="5">3.2.2.23</ecNumber>
        <ecNumber evidence="6">4.2.99.18</ecNumber>
    </recommendedName>
    <alternativeName>
        <fullName evidence="18">DNA-(apurinic or apyrimidinic site) lyase MutM</fullName>
    </alternativeName>
</protein>
<comment type="catalytic activity">
    <reaction evidence="19">
        <text>2'-deoxyribonucleotide-(2'-deoxyribose 5'-phosphate)-2'-deoxyribonucleotide-DNA = a 3'-end 2'-deoxyribonucleotide-(2,3-dehydro-2,3-deoxyribose 5'-phosphate)-DNA + a 5'-end 5'-phospho-2'-deoxyribonucleoside-DNA + H(+)</text>
        <dbReference type="Rhea" id="RHEA:66592"/>
        <dbReference type="Rhea" id="RHEA-COMP:13180"/>
        <dbReference type="Rhea" id="RHEA-COMP:16897"/>
        <dbReference type="Rhea" id="RHEA-COMP:17067"/>
        <dbReference type="ChEBI" id="CHEBI:15378"/>
        <dbReference type="ChEBI" id="CHEBI:136412"/>
        <dbReference type="ChEBI" id="CHEBI:157695"/>
        <dbReference type="ChEBI" id="CHEBI:167181"/>
        <dbReference type="EC" id="4.2.99.18"/>
    </reaction>
</comment>
<evidence type="ECO:0000256" key="5">
    <source>
        <dbReference type="ARBA" id="ARBA00012024"/>
    </source>
</evidence>
<dbReference type="Gene3D" id="1.10.8.50">
    <property type="match status" value="1"/>
</dbReference>
<dbReference type="EC" id="4.2.99.18" evidence="6"/>
<dbReference type="InterPro" id="IPR000214">
    <property type="entry name" value="Znf_DNA_glyclase/AP_lyase"/>
</dbReference>
<accession>A0ABY8C958</accession>
<evidence type="ECO:0000256" key="11">
    <source>
        <dbReference type="ARBA" id="ARBA00022801"/>
    </source>
</evidence>
<evidence type="ECO:0000313" key="23">
    <source>
        <dbReference type="EMBL" id="WEG35390.1"/>
    </source>
</evidence>
<evidence type="ECO:0000256" key="3">
    <source>
        <dbReference type="ARBA" id="ARBA00009409"/>
    </source>
</evidence>
<evidence type="ECO:0000256" key="7">
    <source>
        <dbReference type="ARBA" id="ARBA00016240"/>
    </source>
</evidence>
<evidence type="ECO:0000256" key="15">
    <source>
        <dbReference type="ARBA" id="ARBA00023239"/>
    </source>
</evidence>
<keyword evidence="13" id="KW-0238">DNA-binding</keyword>
<keyword evidence="14" id="KW-0234">DNA repair</keyword>
<keyword evidence="15 23" id="KW-0456">Lyase</keyword>
<dbReference type="PANTHER" id="PTHR22993">
    <property type="entry name" value="FORMAMIDOPYRIMIDINE-DNA GLYCOSYLASE"/>
    <property type="match status" value="1"/>
</dbReference>
<reference evidence="23 24" key="1">
    <citation type="submission" date="2023-02" db="EMBL/GenBank/DDBJ databases">
        <title>Novel Oscillospiraceae bacterial genomes.</title>
        <authorList>
            <person name="Srinivasan S."/>
            <person name="Austin M.N."/>
            <person name="Fiedler T.L."/>
            <person name="Strenk S.M."/>
            <person name="Agnew K.J."/>
            <person name="Nagana Gowda G.A."/>
            <person name="Raftery D."/>
            <person name="Beamer M.A."/>
            <person name="Achilles S.L."/>
            <person name="Wiesenfeld H.C."/>
            <person name="Fredricks D.N."/>
            <person name="Hillier S.L."/>
        </authorList>
    </citation>
    <scope>NUCLEOTIDE SEQUENCE [LARGE SCALE GENOMIC DNA]</scope>
    <source>
        <strain evidence="23 24">CHIC02 1186E3-8</strain>
    </source>
</reference>